<evidence type="ECO:0000313" key="8">
    <source>
        <dbReference type="EMBL" id="AFR06497.1"/>
    </source>
</evidence>
<dbReference type="Proteomes" id="UP000003779">
    <property type="component" value="Chromosome"/>
</dbReference>
<dbReference type="KEGG" id="nal:B005_3369"/>
<evidence type="ECO:0000259" key="7">
    <source>
        <dbReference type="PROSITE" id="PS01033"/>
    </source>
</evidence>
<dbReference type="GO" id="GO:0046872">
    <property type="term" value="F:metal ion binding"/>
    <property type="evidence" value="ECO:0007669"/>
    <property type="project" value="UniProtKB-KW"/>
</dbReference>
<dbReference type="EMBL" id="CP003788">
    <property type="protein sequence ID" value="AFR06497.1"/>
    <property type="molecule type" value="Genomic_DNA"/>
</dbReference>
<keyword evidence="1 5" id="KW-0349">Heme</keyword>
<reference evidence="9" key="2">
    <citation type="submission" date="2012-08" db="EMBL/GenBank/DDBJ databases">
        <title>Whole-genome sequence of Nocardiopsis alba strain ATCC BAA-2165 associated with honeybees.</title>
        <authorList>
            <person name="Qiao J."/>
            <person name="Chen L."/>
            <person name="Li Y."/>
            <person name="Wang J."/>
            <person name="Zhang W."/>
            <person name="Chen S."/>
        </authorList>
    </citation>
    <scope>NUCLEOTIDE SEQUENCE [LARGE SCALE GENOMIC DNA]</scope>
    <source>
        <strain evidence="9">ATCC BAA-2165 / BE74</strain>
    </source>
</reference>
<dbReference type="PANTHER" id="PTHR43396:SF3">
    <property type="entry name" value="FLAVOHEMOPROTEIN"/>
    <property type="match status" value="1"/>
</dbReference>
<feature type="region of interest" description="Disordered" evidence="6">
    <location>
        <begin position="72"/>
        <end position="103"/>
    </location>
</feature>
<evidence type="ECO:0000256" key="6">
    <source>
        <dbReference type="SAM" id="MobiDB-lite"/>
    </source>
</evidence>
<dbReference type="eggNOG" id="COG1017">
    <property type="taxonomic scope" value="Bacteria"/>
</dbReference>
<keyword evidence="3" id="KW-0479">Metal-binding</keyword>
<proteinExistence type="inferred from homology"/>
<dbReference type="InterPro" id="IPR000971">
    <property type="entry name" value="Globin"/>
</dbReference>
<evidence type="ECO:0000256" key="5">
    <source>
        <dbReference type="RuleBase" id="RU000356"/>
    </source>
</evidence>
<keyword evidence="4" id="KW-0408">Iron</keyword>
<keyword evidence="2 5" id="KW-0561">Oxygen transport</keyword>
<evidence type="ECO:0000256" key="4">
    <source>
        <dbReference type="ARBA" id="ARBA00023004"/>
    </source>
</evidence>
<dbReference type="GO" id="GO:0020037">
    <property type="term" value="F:heme binding"/>
    <property type="evidence" value="ECO:0007669"/>
    <property type="project" value="InterPro"/>
</dbReference>
<dbReference type="PROSITE" id="PS01033">
    <property type="entry name" value="GLOBIN"/>
    <property type="match status" value="1"/>
</dbReference>
<feature type="domain" description="Globin" evidence="7">
    <location>
        <begin position="135"/>
        <end position="270"/>
    </location>
</feature>
<dbReference type="CDD" id="cd19753">
    <property type="entry name" value="Mb-like_oxidoreductase"/>
    <property type="match status" value="1"/>
</dbReference>
<gene>
    <name evidence="8" type="ordered locus">B005_3369</name>
</gene>
<evidence type="ECO:0000313" key="9">
    <source>
        <dbReference type="Proteomes" id="UP000003779"/>
    </source>
</evidence>
<organism evidence="8 9">
    <name type="scientific">Nocardiopsis alba (strain ATCC BAA-2165 / BE74)</name>
    <dbReference type="NCBI Taxonomy" id="1205910"/>
    <lineage>
        <taxon>Bacteria</taxon>
        <taxon>Bacillati</taxon>
        <taxon>Actinomycetota</taxon>
        <taxon>Actinomycetes</taxon>
        <taxon>Streptosporangiales</taxon>
        <taxon>Nocardiopsidaceae</taxon>
        <taxon>Nocardiopsis</taxon>
    </lineage>
</organism>
<dbReference type="PANTHER" id="PTHR43396">
    <property type="entry name" value="FLAVOHEMOPROTEIN"/>
    <property type="match status" value="1"/>
</dbReference>
<accession>J7L7S1</accession>
<dbReference type="GO" id="GO:0071949">
    <property type="term" value="F:FAD binding"/>
    <property type="evidence" value="ECO:0007669"/>
    <property type="project" value="TreeGrafter"/>
</dbReference>
<evidence type="ECO:0000256" key="3">
    <source>
        <dbReference type="ARBA" id="ARBA00022723"/>
    </source>
</evidence>
<comment type="similarity">
    <text evidence="5">Belongs to the globin family.</text>
</comment>
<dbReference type="Pfam" id="PF00042">
    <property type="entry name" value="Globin"/>
    <property type="match status" value="1"/>
</dbReference>
<dbReference type="InterPro" id="IPR009050">
    <property type="entry name" value="Globin-like_sf"/>
</dbReference>
<dbReference type="GO" id="GO:0046210">
    <property type="term" value="P:nitric oxide catabolic process"/>
    <property type="evidence" value="ECO:0007669"/>
    <property type="project" value="TreeGrafter"/>
</dbReference>
<keyword evidence="5" id="KW-0813">Transport</keyword>
<dbReference type="InterPro" id="IPR012292">
    <property type="entry name" value="Globin/Proto"/>
</dbReference>
<dbReference type="GO" id="GO:0071500">
    <property type="term" value="P:cellular response to nitrosative stress"/>
    <property type="evidence" value="ECO:0007669"/>
    <property type="project" value="TreeGrafter"/>
</dbReference>
<evidence type="ECO:0000256" key="2">
    <source>
        <dbReference type="ARBA" id="ARBA00022621"/>
    </source>
</evidence>
<protein>
    <submittedName>
        <fullName evidence="8">Globin family protein</fullName>
    </submittedName>
</protein>
<dbReference type="Gene3D" id="1.10.490.10">
    <property type="entry name" value="Globins"/>
    <property type="match status" value="1"/>
</dbReference>
<dbReference type="STRING" id="1205910.B005_3369"/>
<dbReference type="AlphaFoldDB" id="J7L7S1"/>
<dbReference type="GO" id="GO:0019825">
    <property type="term" value="F:oxygen binding"/>
    <property type="evidence" value="ECO:0007669"/>
    <property type="project" value="InterPro"/>
</dbReference>
<dbReference type="GO" id="GO:0008941">
    <property type="term" value="F:nitric oxide dioxygenase NAD(P)H activity"/>
    <property type="evidence" value="ECO:0007669"/>
    <property type="project" value="TreeGrafter"/>
</dbReference>
<feature type="compositionally biased region" description="Low complexity" evidence="6">
    <location>
        <begin position="74"/>
        <end position="93"/>
    </location>
</feature>
<dbReference type="GO" id="GO:0005344">
    <property type="term" value="F:oxygen carrier activity"/>
    <property type="evidence" value="ECO:0007669"/>
    <property type="project" value="UniProtKB-KW"/>
</dbReference>
<name>J7L7S1_NOCAA</name>
<reference evidence="8 9" key="1">
    <citation type="journal article" date="2012" name="J. Bacteriol.">
        <title>Whole-Genome Sequence of Nocardiopsis alba Strain ATCC BAA-2165, Associated with Honeybees.</title>
        <authorList>
            <person name="Qiao J."/>
            <person name="Chen L."/>
            <person name="Li Y."/>
            <person name="Wang J."/>
            <person name="Zhang W."/>
            <person name="Chen S."/>
        </authorList>
    </citation>
    <scope>NUCLEOTIDE SEQUENCE [LARGE SCALE GENOMIC DNA]</scope>
    <source>
        <strain evidence="9">ATCC BAA-2165 / BE74</strain>
    </source>
</reference>
<sequence>MERLSPRRSPSFRWLGPGGSYTECRKTTTIRLVVHLLQFLLNRPRWEGKGLLHHTRPVRDLRIRLTVPTGIATGRAASGPPRTAAPAPGGTTPIKTSSPLGDGEYARPRALADRGSPLTRSLDLPLTLRYISEVPLPDRDVIDLVRRSCADVPEGSTRLAKCFYDNLFAMVPEVRDMFPSDIRPQQQRMADALLAVVRHLDSPDEIAEYLRRLGRQHHRELGVRPEHYPHVGRALVRAVSEVSPTWTSSMSSAWVLVYQWITAHMMAGAQADDGSEGAPYTPRRARR</sequence>
<evidence type="ECO:0000256" key="1">
    <source>
        <dbReference type="ARBA" id="ARBA00022617"/>
    </source>
</evidence>
<dbReference type="HOGENOM" id="CLU_969208_0_0_11"/>
<dbReference type="SUPFAM" id="SSF46458">
    <property type="entry name" value="Globin-like"/>
    <property type="match status" value="1"/>
</dbReference>
<dbReference type="PATRIC" id="fig|1205910.3.peg.3185"/>